<sequence length="149" mass="16713">MFKNASTIIVVKVELEKMVNDIAAKNLTDQLTTPPKKKQTITLCSSKDLTQFVQGSSDDEEACEETNNKYSSNSAPSNRTRRLISSVKILLIALLSLALIILVRRLAKVFERPRSVKIILFFGSVHQSRNNSRENPHSISELLVKTTLE</sequence>
<feature type="compositionally biased region" description="Polar residues" evidence="1">
    <location>
        <begin position="68"/>
        <end position="77"/>
    </location>
</feature>
<protein>
    <submittedName>
        <fullName evidence="4">Uncharacterized protein</fullName>
    </submittedName>
</protein>
<keyword evidence="2" id="KW-1133">Transmembrane helix</keyword>
<dbReference type="AlphaFoldDB" id="A0A915IUC5"/>
<dbReference type="Proteomes" id="UP000887565">
    <property type="component" value="Unplaced"/>
</dbReference>
<keyword evidence="3" id="KW-1185">Reference proteome</keyword>
<proteinExistence type="predicted"/>
<feature type="region of interest" description="Disordered" evidence="1">
    <location>
        <begin position="54"/>
        <end position="77"/>
    </location>
</feature>
<evidence type="ECO:0000313" key="3">
    <source>
        <dbReference type="Proteomes" id="UP000887565"/>
    </source>
</evidence>
<organism evidence="3 4">
    <name type="scientific">Romanomermis culicivorax</name>
    <name type="common">Nematode worm</name>
    <dbReference type="NCBI Taxonomy" id="13658"/>
    <lineage>
        <taxon>Eukaryota</taxon>
        <taxon>Metazoa</taxon>
        <taxon>Ecdysozoa</taxon>
        <taxon>Nematoda</taxon>
        <taxon>Enoplea</taxon>
        <taxon>Dorylaimia</taxon>
        <taxon>Mermithida</taxon>
        <taxon>Mermithoidea</taxon>
        <taxon>Mermithidae</taxon>
        <taxon>Romanomermis</taxon>
    </lineage>
</organism>
<accession>A0A915IUC5</accession>
<dbReference type="WBParaSite" id="nRc.2.0.1.t16989-RA">
    <property type="protein sequence ID" value="nRc.2.0.1.t16989-RA"/>
    <property type="gene ID" value="nRc.2.0.1.g16989"/>
</dbReference>
<keyword evidence="2" id="KW-0472">Membrane</keyword>
<evidence type="ECO:0000256" key="2">
    <source>
        <dbReference type="SAM" id="Phobius"/>
    </source>
</evidence>
<evidence type="ECO:0000256" key="1">
    <source>
        <dbReference type="SAM" id="MobiDB-lite"/>
    </source>
</evidence>
<reference evidence="4" key="1">
    <citation type="submission" date="2022-11" db="UniProtKB">
        <authorList>
            <consortium name="WormBaseParasite"/>
        </authorList>
    </citation>
    <scope>IDENTIFICATION</scope>
</reference>
<name>A0A915IUC5_ROMCU</name>
<evidence type="ECO:0000313" key="4">
    <source>
        <dbReference type="WBParaSite" id="nRc.2.0.1.t16989-RA"/>
    </source>
</evidence>
<keyword evidence="2" id="KW-0812">Transmembrane</keyword>
<feature type="transmembrane region" description="Helical" evidence="2">
    <location>
        <begin position="83"/>
        <end position="103"/>
    </location>
</feature>